<organism evidence="3 4">
    <name type="scientific">Puccinia striiformis</name>
    <dbReference type="NCBI Taxonomy" id="27350"/>
    <lineage>
        <taxon>Eukaryota</taxon>
        <taxon>Fungi</taxon>
        <taxon>Dikarya</taxon>
        <taxon>Basidiomycota</taxon>
        <taxon>Pucciniomycotina</taxon>
        <taxon>Pucciniomycetes</taxon>
        <taxon>Pucciniales</taxon>
        <taxon>Pucciniaceae</taxon>
        <taxon>Puccinia</taxon>
    </lineage>
</organism>
<dbReference type="Proteomes" id="UP000238274">
    <property type="component" value="Unassembled WGS sequence"/>
</dbReference>
<reference evidence="3 4" key="1">
    <citation type="submission" date="2017-12" db="EMBL/GenBank/DDBJ databases">
        <title>Gene loss provides genomic basis for host adaptation in cereal stripe rust fungi.</title>
        <authorList>
            <person name="Xia C."/>
        </authorList>
    </citation>
    <scope>NUCLEOTIDE SEQUENCE [LARGE SCALE GENOMIC DNA]</scope>
    <source>
        <strain evidence="3 4">93TX-2</strain>
    </source>
</reference>
<proteinExistence type="predicted"/>
<dbReference type="InterPro" id="IPR036298">
    <property type="entry name" value="Chalcone_isomerase_sf"/>
</dbReference>
<evidence type="ECO:0000256" key="1">
    <source>
        <dbReference type="SAM" id="SignalP"/>
    </source>
</evidence>
<dbReference type="AlphaFoldDB" id="A0A2S4W6Y5"/>
<protein>
    <recommendedName>
        <fullName evidence="2">Chalcone isomerase domain-containing protein</fullName>
    </recommendedName>
</protein>
<reference evidence="4" key="2">
    <citation type="journal article" date="2018" name="BMC Genomics">
        <title>Genomic insights into host adaptation between the wheat stripe rust pathogen (Puccinia striiformis f. sp. tritici) and the barley stripe rust pathogen (Puccinia striiformis f. sp. hordei).</title>
        <authorList>
            <person name="Xia C."/>
            <person name="Wang M."/>
            <person name="Yin C."/>
            <person name="Cornejo O.E."/>
            <person name="Hulbert S.H."/>
            <person name="Chen X."/>
        </authorList>
    </citation>
    <scope>NUCLEOTIDE SEQUENCE [LARGE SCALE GENOMIC DNA]</scope>
    <source>
        <strain evidence="4">93TX-2</strain>
    </source>
</reference>
<dbReference type="Gene3D" id="3.50.70.10">
    <property type="match status" value="1"/>
</dbReference>
<dbReference type="PANTHER" id="PTHR47284">
    <property type="entry name" value="FATTY-ACID-BINDING PROTEIN 2"/>
    <property type="match status" value="1"/>
</dbReference>
<dbReference type="GO" id="GO:0016872">
    <property type="term" value="F:intramolecular lyase activity"/>
    <property type="evidence" value="ECO:0007669"/>
    <property type="project" value="InterPro"/>
</dbReference>
<dbReference type="EMBL" id="PKSM01000074">
    <property type="protein sequence ID" value="POW17457.1"/>
    <property type="molecule type" value="Genomic_DNA"/>
</dbReference>
<dbReference type="InterPro" id="IPR016088">
    <property type="entry name" value="Chalcone_isomerase_3-sand"/>
</dbReference>
<dbReference type="VEuPathDB" id="FungiDB:PSHT_06388"/>
<evidence type="ECO:0000313" key="4">
    <source>
        <dbReference type="Proteomes" id="UP000238274"/>
    </source>
</evidence>
<dbReference type="OrthoDB" id="18193at2759"/>
<dbReference type="Pfam" id="PF16035">
    <property type="entry name" value="Chalcone_2"/>
    <property type="match status" value="1"/>
</dbReference>
<comment type="caution">
    <text evidence="3">The sequence shown here is derived from an EMBL/GenBank/DDBJ whole genome shotgun (WGS) entry which is preliminary data.</text>
</comment>
<dbReference type="PANTHER" id="PTHR47284:SF3">
    <property type="entry name" value="FATTY-ACID-BINDING PROTEIN 2"/>
    <property type="match status" value="1"/>
</dbReference>
<feature type="chain" id="PRO_5015702935" description="Chalcone isomerase domain-containing protein" evidence="1">
    <location>
        <begin position="18"/>
        <end position="423"/>
    </location>
</feature>
<sequence length="423" mass="47343">MVIFWLMIAEMIPGLVSVFDHRSCCWWRRTRTDSAAAEHRFGFGFGLYQVCLAYKQSGGARLNSTVIKTPKMIRTRSLLSPALKPRQLSRTTAPLIISSRYYNTSQNQNQHQNQDKSKKSDYGFRNGFKEVISDINLKWTAPIGLILSIGVWFYVQDQVKSNPTTPHLKITEPLPPTIILNQPTKDHIIDPATQLEIPVELNPDHITLNESLRLVGSGVRTVSFLNVKVYVAGFYADPRVLRALRVVPGWNDDDLTKEKFLSSANKTHDDDDIIGGEALIRNLLAAPAHFAIRIAPVRPTDFTHLRDGFCRSLLSRIKKASQTGTISEIDLEKATESINTFRGFFPTGVSVPKGKSLTLIRTSSQTLVIEYDGKKLGELDDKIVARELFLAYFADQDPISIKLKESVAEGFSDLYKATATTSS</sequence>
<keyword evidence="4" id="KW-1185">Reference proteome</keyword>
<dbReference type="VEuPathDB" id="FungiDB:PSTT_13960"/>
<reference evidence="4" key="3">
    <citation type="journal article" date="2018" name="Mol. Plant Microbe Interact.">
        <title>Genome sequence resources for the wheat stripe rust pathogen (Puccinia striiformis f. sp. tritici) and the barley stripe rust pathogen (Puccinia striiformis f. sp. hordei).</title>
        <authorList>
            <person name="Xia C."/>
            <person name="Wang M."/>
            <person name="Yin C."/>
            <person name="Cornejo O.E."/>
            <person name="Hulbert S.H."/>
            <person name="Chen X."/>
        </authorList>
    </citation>
    <scope>NUCLEOTIDE SEQUENCE [LARGE SCALE GENOMIC DNA]</scope>
    <source>
        <strain evidence="4">93TX-2</strain>
    </source>
</reference>
<gene>
    <name evidence="3" type="ORF">PSHT_06388</name>
</gene>
<name>A0A2S4W6Y5_9BASI</name>
<accession>A0A2S4W6Y5</accession>
<feature type="signal peptide" evidence="1">
    <location>
        <begin position="1"/>
        <end position="17"/>
    </location>
</feature>
<evidence type="ECO:0000259" key="2">
    <source>
        <dbReference type="Pfam" id="PF16035"/>
    </source>
</evidence>
<dbReference type="InterPro" id="IPR016087">
    <property type="entry name" value="Chalcone_isomerase"/>
</dbReference>
<feature type="domain" description="Chalcone isomerase" evidence="2">
    <location>
        <begin position="211"/>
        <end position="408"/>
    </location>
</feature>
<evidence type="ECO:0000313" key="3">
    <source>
        <dbReference type="EMBL" id="POW17457.1"/>
    </source>
</evidence>
<dbReference type="SUPFAM" id="SSF54626">
    <property type="entry name" value="Chalcone isomerase"/>
    <property type="match status" value="1"/>
</dbReference>
<keyword evidence="1" id="KW-0732">Signal</keyword>